<accession>A0AAW1WD92</accession>
<feature type="domain" description="PB1-like" evidence="2">
    <location>
        <begin position="23"/>
        <end position="127"/>
    </location>
</feature>
<feature type="compositionally biased region" description="Basic residues" evidence="1">
    <location>
        <begin position="255"/>
        <end position="267"/>
    </location>
</feature>
<dbReference type="PANTHER" id="PTHR31973">
    <property type="entry name" value="POLYPROTEIN, PUTATIVE-RELATED"/>
    <property type="match status" value="1"/>
</dbReference>
<evidence type="ECO:0000313" key="4">
    <source>
        <dbReference type="Proteomes" id="UP001457282"/>
    </source>
</evidence>
<reference evidence="3 4" key="1">
    <citation type="journal article" date="2023" name="G3 (Bethesda)">
        <title>A chromosome-length genome assembly and annotation of blackberry (Rubus argutus, cv. 'Hillquist').</title>
        <authorList>
            <person name="Bruna T."/>
            <person name="Aryal R."/>
            <person name="Dudchenko O."/>
            <person name="Sargent D.J."/>
            <person name="Mead D."/>
            <person name="Buti M."/>
            <person name="Cavallini A."/>
            <person name="Hytonen T."/>
            <person name="Andres J."/>
            <person name="Pham M."/>
            <person name="Weisz D."/>
            <person name="Mascagni F."/>
            <person name="Usai G."/>
            <person name="Natali L."/>
            <person name="Bassil N."/>
            <person name="Fernandez G.E."/>
            <person name="Lomsadze A."/>
            <person name="Armour M."/>
            <person name="Olukolu B."/>
            <person name="Poorten T."/>
            <person name="Britton C."/>
            <person name="Davik J."/>
            <person name="Ashrafi H."/>
            <person name="Aiden E.L."/>
            <person name="Borodovsky M."/>
            <person name="Worthington M."/>
        </authorList>
    </citation>
    <scope>NUCLEOTIDE SEQUENCE [LARGE SCALE GENOMIC DNA]</scope>
    <source>
        <strain evidence="3">PI 553951</strain>
    </source>
</reference>
<feature type="compositionally biased region" description="Basic and acidic residues" evidence="1">
    <location>
        <begin position="275"/>
        <end position="286"/>
    </location>
</feature>
<evidence type="ECO:0000313" key="3">
    <source>
        <dbReference type="EMBL" id="KAK9922553.1"/>
    </source>
</evidence>
<protein>
    <recommendedName>
        <fullName evidence="2">PB1-like domain-containing protein</fullName>
    </recommendedName>
</protein>
<evidence type="ECO:0000259" key="2">
    <source>
        <dbReference type="Pfam" id="PF26130"/>
    </source>
</evidence>
<gene>
    <name evidence="3" type="ORF">M0R45_031014</name>
</gene>
<dbReference type="AlphaFoldDB" id="A0AAW1WD92"/>
<proteinExistence type="predicted"/>
<sequence length="575" mass="65567">MAKMWRCFREFGPPPENIPEGCYTMEIFHGGYFDKQLDRTKKYKLAKFNKLGGKLYLDELDPKKISWVEFNNIAWELGYREKPISYHFKIPRTTCNEGWISIKNDADAIEMVKLIPLKKKHISIYITGGGKRKKRDAELDDLRPTQVNWFNPLNNVTPAEKEKMFLAANLVASQLNKSYSGNNTSSLAEDIDTDGFDANEGVGTEFDNDVEVVNANSEGSSAISGANQQSQSTFAGLSNIVQNILEGSKFGGSPRRVKHCANRKWTPKRTSSAAVKDKEKTAEAAEGKGANEQPLKKPQEDIKGKKKKQVRQSTVSKQNGKNQRLLGSDFYVDSDYDLQQDDDDDAQFEEYVANPKVVEEFDEMGFRGECSDDGGDSEELVSLCGSETEKDEDGNQLPKRSRKEVNYKPWIRSVDLKNPRFVVGQAFQNSEVLKEVVREFSLKHQLGLWFGKNCREKIEVRCHTSVLHYLDYNKVAKEIAEDFLVDENWSRAGIQNHIQKKYKLDIDVQTISRGKRKAKRMNEGHHIEQYNKLAAYRKELLRSNPGSTVEIKTIMDGDIRRFHKMYICFAACKKG</sequence>
<dbReference type="EMBL" id="JBEDUW010000006">
    <property type="protein sequence ID" value="KAK9922553.1"/>
    <property type="molecule type" value="Genomic_DNA"/>
</dbReference>
<organism evidence="3 4">
    <name type="scientific">Rubus argutus</name>
    <name type="common">Southern blackberry</name>
    <dbReference type="NCBI Taxonomy" id="59490"/>
    <lineage>
        <taxon>Eukaryota</taxon>
        <taxon>Viridiplantae</taxon>
        <taxon>Streptophyta</taxon>
        <taxon>Embryophyta</taxon>
        <taxon>Tracheophyta</taxon>
        <taxon>Spermatophyta</taxon>
        <taxon>Magnoliopsida</taxon>
        <taxon>eudicotyledons</taxon>
        <taxon>Gunneridae</taxon>
        <taxon>Pentapetalae</taxon>
        <taxon>rosids</taxon>
        <taxon>fabids</taxon>
        <taxon>Rosales</taxon>
        <taxon>Rosaceae</taxon>
        <taxon>Rosoideae</taxon>
        <taxon>Rosoideae incertae sedis</taxon>
        <taxon>Rubus</taxon>
    </lineage>
</organism>
<evidence type="ECO:0000256" key="1">
    <source>
        <dbReference type="SAM" id="MobiDB-lite"/>
    </source>
</evidence>
<comment type="caution">
    <text evidence="3">The sequence shown here is derived from an EMBL/GenBank/DDBJ whole genome shotgun (WGS) entry which is preliminary data.</text>
</comment>
<dbReference type="Proteomes" id="UP001457282">
    <property type="component" value="Unassembled WGS sequence"/>
</dbReference>
<dbReference type="InterPro" id="IPR058594">
    <property type="entry name" value="PB1-like_dom_pln"/>
</dbReference>
<dbReference type="Pfam" id="PF26130">
    <property type="entry name" value="PB1-like"/>
    <property type="match status" value="1"/>
</dbReference>
<feature type="region of interest" description="Disordered" evidence="1">
    <location>
        <begin position="251"/>
        <end position="322"/>
    </location>
</feature>
<dbReference type="PANTHER" id="PTHR31973:SF199">
    <property type="entry name" value="SWIM-TYPE DOMAIN-CONTAINING PROTEIN"/>
    <property type="match status" value="1"/>
</dbReference>
<feature type="compositionally biased region" description="Polar residues" evidence="1">
    <location>
        <begin position="311"/>
        <end position="322"/>
    </location>
</feature>
<keyword evidence="4" id="KW-1185">Reference proteome</keyword>
<name>A0AAW1WD92_RUBAR</name>
<feature type="compositionally biased region" description="Basic and acidic residues" evidence="1">
    <location>
        <begin position="294"/>
        <end position="303"/>
    </location>
</feature>